<keyword evidence="1" id="KW-0472">Membrane</keyword>
<proteinExistence type="predicted"/>
<keyword evidence="1" id="KW-0812">Transmembrane</keyword>
<dbReference type="SUPFAM" id="SSF53850">
    <property type="entry name" value="Periplasmic binding protein-like II"/>
    <property type="match status" value="1"/>
</dbReference>
<gene>
    <name evidence="2" type="ORF">KP509_23G024500</name>
</gene>
<keyword evidence="1" id="KW-1133">Transmembrane helix</keyword>
<dbReference type="OrthoDB" id="5984008at2759"/>
<reference evidence="2 3" key="1">
    <citation type="submission" date="2021-08" db="EMBL/GenBank/DDBJ databases">
        <title>WGS assembly of Ceratopteris richardii.</title>
        <authorList>
            <person name="Marchant D.B."/>
            <person name="Chen G."/>
            <person name="Jenkins J."/>
            <person name="Shu S."/>
            <person name="Leebens-Mack J."/>
            <person name="Grimwood J."/>
            <person name="Schmutz J."/>
            <person name="Soltis P."/>
            <person name="Soltis D."/>
            <person name="Chen Z.-H."/>
        </authorList>
    </citation>
    <scope>NUCLEOTIDE SEQUENCE [LARGE SCALE GENOMIC DNA]</scope>
    <source>
        <strain evidence="2">Whitten #5841</strain>
        <tissue evidence="2">Leaf</tissue>
    </source>
</reference>
<dbReference type="Proteomes" id="UP000825935">
    <property type="component" value="Chromosome 23"/>
</dbReference>
<evidence type="ECO:0000313" key="2">
    <source>
        <dbReference type="EMBL" id="KAH7301405.1"/>
    </source>
</evidence>
<sequence>MDSDFEPRNTRGNDSLRIIVPWKARYTEFVNIGPDTCFIDGFSVQVFRQAVFCMEQNSSPLRHQFVVRGTGSETMPYNEMLGMLTRKLWLLTQHRNFTSAFKLQCSMQEVDMLVGDLTIKKGRLQNVSFTAPYMAAQLTMVTPYRKSMAAITTKQTHLTSSLLSHLEFFVLMVTSEGNNITYGQLECDSFRARFMNSCKLFIWMFSSVCICFNLGFHRHMLFNVCLGNMRMISLKT</sequence>
<name>A0A8T2S0P5_CERRI</name>
<dbReference type="AlphaFoldDB" id="A0A8T2S0P5"/>
<keyword evidence="3" id="KW-1185">Reference proteome</keyword>
<comment type="caution">
    <text evidence="2">The sequence shown here is derived from an EMBL/GenBank/DDBJ whole genome shotgun (WGS) entry which is preliminary data.</text>
</comment>
<evidence type="ECO:0000256" key="1">
    <source>
        <dbReference type="SAM" id="Phobius"/>
    </source>
</evidence>
<protein>
    <submittedName>
        <fullName evidence="2">Uncharacterized protein</fullName>
    </submittedName>
</protein>
<dbReference type="EMBL" id="CM035428">
    <property type="protein sequence ID" value="KAH7301405.1"/>
    <property type="molecule type" value="Genomic_DNA"/>
</dbReference>
<accession>A0A8T2S0P5</accession>
<organism evidence="2 3">
    <name type="scientific">Ceratopteris richardii</name>
    <name type="common">Triangle waterfern</name>
    <dbReference type="NCBI Taxonomy" id="49495"/>
    <lineage>
        <taxon>Eukaryota</taxon>
        <taxon>Viridiplantae</taxon>
        <taxon>Streptophyta</taxon>
        <taxon>Embryophyta</taxon>
        <taxon>Tracheophyta</taxon>
        <taxon>Polypodiopsida</taxon>
        <taxon>Polypodiidae</taxon>
        <taxon>Polypodiales</taxon>
        <taxon>Pteridineae</taxon>
        <taxon>Pteridaceae</taxon>
        <taxon>Parkerioideae</taxon>
        <taxon>Ceratopteris</taxon>
    </lineage>
</organism>
<evidence type="ECO:0000313" key="3">
    <source>
        <dbReference type="Proteomes" id="UP000825935"/>
    </source>
</evidence>
<feature type="transmembrane region" description="Helical" evidence="1">
    <location>
        <begin position="200"/>
        <end position="221"/>
    </location>
</feature>
<dbReference type="Gene3D" id="3.40.190.10">
    <property type="entry name" value="Periplasmic binding protein-like II"/>
    <property type="match status" value="1"/>
</dbReference>